<evidence type="ECO:0000259" key="3">
    <source>
        <dbReference type="PROSITE" id="PS51471"/>
    </source>
</evidence>
<accession>A0A1W5D1P6</accession>
<evidence type="ECO:0000313" key="4">
    <source>
        <dbReference type="EMBL" id="SLM37026.1"/>
    </source>
</evidence>
<dbReference type="GO" id="GO:0051213">
    <property type="term" value="F:dioxygenase activity"/>
    <property type="evidence" value="ECO:0007669"/>
    <property type="project" value="UniProtKB-KW"/>
</dbReference>
<dbReference type="InterPro" id="IPR027443">
    <property type="entry name" value="IPNS-like_sf"/>
</dbReference>
<evidence type="ECO:0000256" key="1">
    <source>
        <dbReference type="ARBA" id="ARBA00008056"/>
    </source>
</evidence>
<keyword evidence="2" id="KW-0560">Oxidoreductase</keyword>
<protein>
    <submittedName>
        <fullName evidence="4">Thymine dioxygenase</fullName>
    </submittedName>
</protein>
<dbReference type="SUPFAM" id="SSF51197">
    <property type="entry name" value="Clavaminate synthase-like"/>
    <property type="match status" value="1"/>
</dbReference>
<dbReference type="Proteomes" id="UP000192927">
    <property type="component" value="Unassembled WGS sequence"/>
</dbReference>
<keyword evidence="2" id="KW-0408">Iron</keyword>
<dbReference type="Pfam" id="PF14226">
    <property type="entry name" value="DIOX_N"/>
    <property type="match status" value="1"/>
</dbReference>
<name>A0A1W5D1P6_9LECA</name>
<dbReference type="Gene3D" id="2.60.120.330">
    <property type="entry name" value="B-lactam Antibiotic, Isopenicillin N Synthase, Chain"/>
    <property type="match status" value="1"/>
</dbReference>
<dbReference type="PRINTS" id="PR00682">
    <property type="entry name" value="IPNSYNTHASE"/>
</dbReference>
<keyword evidence="5" id="KW-1185">Reference proteome</keyword>
<proteinExistence type="inferred from homology"/>
<dbReference type="GO" id="GO:0046872">
    <property type="term" value="F:metal ion binding"/>
    <property type="evidence" value="ECO:0007669"/>
    <property type="project" value="UniProtKB-KW"/>
</dbReference>
<dbReference type="InterPro" id="IPR044861">
    <property type="entry name" value="IPNS-like_FE2OG_OXY"/>
</dbReference>
<dbReference type="InterPro" id="IPR026992">
    <property type="entry name" value="DIOX_N"/>
</dbReference>
<dbReference type="PANTHER" id="PTHR47990">
    <property type="entry name" value="2-OXOGLUTARATE (2OG) AND FE(II)-DEPENDENT OXYGENASE SUPERFAMILY PROTEIN-RELATED"/>
    <property type="match status" value="1"/>
</dbReference>
<dbReference type="Pfam" id="PF03171">
    <property type="entry name" value="2OG-FeII_Oxy"/>
    <property type="match status" value="1"/>
</dbReference>
<dbReference type="AlphaFoldDB" id="A0A1W5D1P6"/>
<evidence type="ECO:0000313" key="5">
    <source>
        <dbReference type="Proteomes" id="UP000192927"/>
    </source>
</evidence>
<organism evidence="4 5">
    <name type="scientific">Lasallia pustulata</name>
    <dbReference type="NCBI Taxonomy" id="136370"/>
    <lineage>
        <taxon>Eukaryota</taxon>
        <taxon>Fungi</taxon>
        <taxon>Dikarya</taxon>
        <taxon>Ascomycota</taxon>
        <taxon>Pezizomycotina</taxon>
        <taxon>Lecanoromycetes</taxon>
        <taxon>OSLEUM clade</taxon>
        <taxon>Umbilicariomycetidae</taxon>
        <taxon>Umbilicariales</taxon>
        <taxon>Umbilicariaceae</taxon>
        <taxon>Lasallia</taxon>
    </lineage>
</organism>
<dbReference type="EMBL" id="FWEW01001418">
    <property type="protein sequence ID" value="SLM37026.1"/>
    <property type="molecule type" value="Genomic_DNA"/>
</dbReference>
<sequence>MAVTINQQMSIPIVDFSAWSSGSVRQRQEIAQDLATACRSLGFVYIVGHGVSPELVHEAFDWSKKLYGLSHEDKMKAPHPPGPTPHRGYSHPGLEKVYSKQDAQGNAVEESQGRSLRQVTDFKESYEIGSEENPAQPNVWLPEELLPGFRAFMTTFYWELNDLASLILEAFSQGLNLTHSDRELFLGLHSGHNNQLRLLHYPPVPADKLEKQIIARMPAHTDWSSFTMLFQDDCGGLQLENPNKEGHFIPATPLPGALVLNIGDMLQRLSNDTFPSGTHRVTLPPLQEEKDGSRQITRARYSIPYFVAPDETAIIECLPSRVDEKHPAQYPPVMYREYGGMRSKYSYQQAPTNTAAE</sequence>
<keyword evidence="2" id="KW-0479">Metal-binding</keyword>
<comment type="similarity">
    <text evidence="1 2">Belongs to the iron/ascorbate-dependent oxidoreductase family.</text>
</comment>
<dbReference type="InterPro" id="IPR005123">
    <property type="entry name" value="Oxoglu/Fe-dep_dioxygenase_dom"/>
</dbReference>
<reference evidence="5" key="1">
    <citation type="submission" date="2017-03" db="EMBL/GenBank/DDBJ databases">
        <authorList>
            <person name="Sharma R."/>
            <person name="Thines M."/>
        </authorList>
    </citation>
    <scope>NUCLEOTIDE SEQUENCE [LARGE SCALE GENOMIC DNA]</scope>
</reference>
<dbReference type="GO" id="GO:0044283">
    <property type="term" value="P:small molecule biosynthetic process"/>
    <property type="evidence" value="ECO:0007669"/>
    <property type="project" value="UniProtKB-ARBA"/>
</dbReference>
<dbReference type="InterPro" id="IPR050231">
    <property type="entry name" value="Iron_ascorbate_oxido_reductase"/>
</dbReference>
<feature type="domain" description="Fe2OG dioxygenase" evidence="3">
    <location>
        <begin position="192"/>
        <end position="309"/>
    </location>
</feature>
<keyword evidence="4" id="KW-0223">Dioxygenase</keyword>
<evidence type="ECO:0000256" key="2">
    <source>
        <dbReference type="RuleBase" id="RU003682"/>
    </source>
</evidence>
<dbReference type="PROSITE" id="PS51471">
    <property type="entry name" value="FE2OG_OXY"/>
    <property type="match status" value="1"/>
</dbReference>